<proteinExistence type="predicted"/>
<keyword evidence="3" id="KW-1185">Reference proteome</keyword>
<protein>
    <submittedName>
        <fullName evidence="2">Uncharacterized protein</fullName>
    </submittedName>
</protein>
<comment type="caution">
    <text evidence="2">The sequence shown here is derived from an EMBL/GenBank/DDBJ whole genome shotgun (WGS) entry which is preliminary data.</text>
</comment>
<feature type="transmembrane region" description="Helical" evidence="1">
    <location>
        <begin position="44"/>
        <end position="63"/>
    </location>
</feature>
<dbReference type="EMBL" id="JAKIKU010000018">
    <property type="protein sequence ID" value="MCL1047733.1"/>
    <property type="molecule type" value="Genomic_DNA"/>
</dbReference>
<name>A0ABT0KV64_9GAMM</name>
<keyword evidence="1" id="KW-0472">Membrane</keyword>
<sequence length="80" mass="8759">MDSLSEIRFWAFLLILPLVIIGAVYNIGYLVGYNIMSEEVGLPLNYGSMGLIAAGFCSIRPFIKTVGELKIKISSKCSVN</sequence>
<evidence type="ECO:0000256" key="1">
    <source>
        <dbReference type="SAM" id="Phobius"/>
    </source>
</evidence>
<dbReference type="Proteomes" id="UP001202134">
    <property type="component" value="Unassembled WGS sequence"/>
</dbReference>
<keyword evidence="1" id="KW-0812">Transmembrane</keyword>
<feature type="transmembrane region" description="Helical" evidence="1">
    <location>
        <begin position="9"/>
        <end position="32"/>
    </location>
</feature>
<keyword evidence="1" id="KW-1133">Transmembrane helix</keyword>
<reference evidence="2 3" key="1">
    <citation type="submission" date="2022-01" db="EMBL/GenBank/DDBJ databases">
        <title>Whole genome-based taxonomy of the Shewanellaceae.</title>
        <authorList>
            <person name="Martin-Rodriguez A.J."/>
        </authorList>
    </citation>
    <scope>NUCLEOTIDE SEQUENCE [LARGE SCALE GENOMIC DNA]</scope>
    <source>
        <strain evidence="2 3">DSM 24955</strain>
    </source>
</reference>
<dbReference type="RefSeq" id="WP_248956972.1">
    <property type="nucleotide sequence ID" value="NZ_JAKIKU010000018.1"/>
</dbReference>
<evidence type="ECO:0000313" key="3">
    <source>
        <dbReference type="Proteomes" id="UP001202134"/>
    </source>
</evidence>
<evidence type="ECO:0000313" key="2">
    <source>
        <dbReference type="EMBL" id="MCL1047733.1"/>
    </source>
</evidence>
<organism evidence="2 3">
    <name type="scientific">Shewanella electrodiphila</name>
    <dbReference type="NCBI Taxonomy" id="934143"/>
    <lineage>
        <taxon>Bacteria</taxon>
        <taxon>Pseudomonadati</taxon>
        <taxon>Pseudomonadota</taxon>
        <taxon>Gammaproteobacteria</taxon>
        <taxon>Alteromonadales</taxon>
        <taxon>Shewanellaceae</taxon>
        <taxon>Shewanella</taxon>
    </lineage>
</organism>
<accession>A0ABT0KV64</accession>
<gene>
    <name evidence="2" type="ORF">L2737_20745</name>
</gene>